<comment type="similarity">
    <text evidence="1 5">Belongs to the MreC family.</text>
</comment>
<evidence type="ECO:0000313" key="7">
    <source>
        <dbReference type="EMBL" id="TDY04339.1"/>
    </source>
</evidence>
<dbReference type="NCBIfam" id="TIGR00219">
    <property type="entry name" value="mreC"/>
    <property type="match status" value="1"/>
</dbReference>
<sequence>MLLLILLSVALMTMDHRTSYIHTIRSGIAVVVYPLQYAVNLPAELIGWASNTFVSRDELQKQNAELRTQNTLLKAQLQKLTFIEAENIHLRELLQSSRRAGERILIAELLAVDLDPYRKQIVIDKGSNHDDLYVGQPLIDAQGVMGKLTHVTPFSSTAQLITDPNHAVPVQVNRNGLRAVAIGTGEDSVELRHLPNNADIQRGDLLVSSGLGCVYPAGYPVATVTDVTTNPSLPFAEIIAEPVARLQRSREVLLVWPALANLPEMENPCEAHKRREEK</sequence>
<dbReference type="InterPro" id="IPR055342">
    <property type="entry name" value="MreC_beta-barrel_core"/>
</dbReference>
<evidence type="ECO:0000313" key="8">
    <source>
        <dbReference type="Proteomes" id="UP000294914"/>
    </source>
</evidence>
<evidence type="ECO:0000259" key="6">
    <source>
        <dbReference type="Pfam" id="PF04085"/>
    </source>
</evidence>
<dbReference type="Proteomes" id="UP000294914">
    <property type="component" value="Unassembled WGS sequence"/>
</dbReference>
<feature type="domain" description="Rod shape-determining protein MreC beta-barrel core" evidence="6">
    <location>
        <begin position="111"/>
        <end position="256"/>
    </location>
</feature>
<proteinExistence type="inferred from homology"/>
<gene>
    <name evidence="7" type="ORF">EDC23_0714</name>
</gene>
<dbReference type="GO" id="GO:0005886">
    <property type="term" value="C:plasma membrane"/>
    <property type="evidence" value="ECO:0007669"/>
    <property type="project" value="TreeGrafter"/>
</dbReference>
<evidence type="ECO:0000256" key="2">
    <source>
        <dbReference type="ARBA" id="ARBA00013855"/>
    </source>
</evidence>
<accession>A0A4R8J296</accession>
<dbReference type="AlphaFoldDB" id="A0A4R8J296"/>
<comment type="caution">
    <text evidence="7">The sequence shown here is derived from an EMBL/GenBank/DDBJ whole genome shotgun (WGS) entry which is preliminary data.</text>
</comment>
<comment type="function">
    <text evidence="5">Involved in formation and maintenance of cell shape.</text>
</comment>
<dbReference type="Gene3D" id="2.40.10.350">
    <property type="entry name" value="Rod shape-determining protein MreC, domain 2"/>
    <property type="match status" value="1"/>
</dbReference>
<dbReference type="Gene3D" id="2.40.10.340">
    <property type="entry name" value="Rod shape-determining protein MreC, domain 1"/>
    <property type="match status" value="1"/>
</dbReference>
<keyword evidence="8" id="KW-1185">Reference proteome</keyword>
<dbReference type="InterPro" id="IPR042175">
    <property type="entry name" value="Cell/Rod_MreC_2"/>
</dbReference>
<evidence type="ECO:0000256" key="4">
    <source>
        <dbReference type="ARBA" id="ARBA00032089"/>
    </source>
</evidence>
<dbReference type="EMBL" id="SOQX01000001">
    <property type="protein sequence ID" value="TDY04339.1"/>
    <property type="molecule type" value="Genomic_DNA"/>
</dbReference>
<dbReference type="InterPro" id="IPR007221">
    <property type="entry name" value="MreC"/>
</dbReference>
<name>A0A4R8J296_9GAMM</name>
<dbReference type="InterPro" id="IPR042177">
    <property type="entry name" value="Cell/Rod_1"/>
</dbReference>
<evidence type="ECO:0000256" key="1">
    <source>
        <dbReference type="ARBA" id="ARBA00009369"/>
    </source>
</evidence>
<dbReference type="PANTHER" id="PTHR34138">
    <property type="entry name" value="CELL SHAPE-DETERMINING PROTEIN MREC"/>
    <property type="match status" value="1"/>
</dbReference>
<dbReference type="PIRSF" id="PIRSF038471">
    <property type="entry name" value="MreC"/>
    <property type="match status" value="1"/>
</dbReference>
<evidence type="ECO:0000256" key="5">
    <source>
        <dbReference type="PIRNR" id="PIRNR038471"/>
    </source>
</evidence>
<keyword evidence="3 5" id="KW-0133">Cell shape</keyword>
<organism evidence="7 8">
    <name type="scientific">Thiohalophilus thiocyanatoxydans</name>
    <dbReference type="NCBI Taxonomy" id="381308"/>
    <lineage>
        <taxon>Bacteria</taxon>
        <taxon>Pseudomonadati</taxon>
        <taxon>Pseudomonadota</taxon>
        <taxon>Gammaproteobacteria</taxon>
        <taxon>Thiohalomonadales</taxon>
        <taxon>Thiohalophilaceae</taxon>
        <taxon>Thiohalophilus</taxon>
    </lineage>
</organism>
<evidence type="ECO:0000256" key="3">
    <source>
        <dbReference type="ARBA" id="ARBA00022960"/>
    </source>
</evidence>
<dbReference type="GO" id="GO:0008360">
    <property type="term" value="P:regulation of cell shape"/>
    <property type="evidence" value="ECO:0007669"/>
    <property type="project" value="UniProtKB-KW"/>
</dbReference>
<dbReference type="PANTHER" id="PTHR34138:SF1">
    <property type="entry name" value="CELL SHAPE-DETERMINING PROTEIN MREC"/>
    <property type="match status" value="1"/>
</dbReference>
<protein>
    <recommendedName>
        <fullName evidence="2 5">Cell shape-determining protein MreC</fullName>
    </recommendedName>
    <alternativeName>
        <fullName evidence="4 5">Cell shape protein MreC</fullName>
    </alternativeName>
</protein>
<dbReference type="Pfam" id="PF04085">
    <property type="entry name" value="MreC"/>
    <property type="match status" value="1"/>
</dbReference>
<reference evidence="7 8" key="1">
    <citation type="submission" date="2019-03" db="EMBL/GenBank/DDBJ databases">
        <title>Genomic Encyclopedia of Type Strains, Phase IV (KMG-IV): sequencing the most valuable type-strain genomes for metagenomic binning, comparative biology and taxonomic classification.</title>
        <authorList>
            <person name="Goeker M."/>
        </authorList>
    </citation>
    <scope>NUCLEOTIDE SEQUENCE [LARGE SCALE GENOMIC DNA]</scope>
    <source>
        <strain evidence="7 8">DSM 16326</strain>
    </source>
</reference>